<evidence type="ECO:0000256" key="3">
    <source>
        <dbReference type="ARBA" id="ARBA00022723"/>
    </source>
</evidence>
<keyword evidence="4" id="KW-0677">Repeat</keyword>
<reference evidence="10" key="2">
    <citation type="submission" date="2020-11" db="EMBL/GenBank/DDBJ databases">
        <title>Whole genome sequencing of Colletotrichum sp.</title>
        <authorList>
            <person name="Li H."/>
        </authorList>
    </citation>
    <scope>NUCLEOTIDE SEQUENCE</scope>
    <source>
        <strain evidence="10">CkLH20</strain>
    </source>
</reference>
<dbReference type="Gene3D" id="1.20.120.1750">
    <property type="match status" value="1"/>
</dbReference>
<feature type="region of interest" description="Disordered" evidence="8">
    <location>
        <begin position="676"/>
        <end position="765"/>
    </location>
</feature>
<keyword evidence="3" id="KW-0479">Metal-binding</keyword>
<protein>
    <submittedName>
        <fullName evidence="10">Ring finger domain-containing protein</fullName>
    </submittedName>
</protein>
<dbReference type="PROSITE" id="PS51873">
    <property type="entry name" value="TRIAD"/>
    <property type="match status" value="1"/>
</dbReference>
<feature type="compositionally biased region" description="Polar residues" evidence="8">
    <location>
        <begin position="691"/>
        <end position="712"/>
    </location>
</feature>
<dbReference type="GeneID" id="62163562"/>
<dbReference type="Proteomes" id="UP000781932">
    <property type="component" value="Unassembled WGS sequence"/>
</dbReference>
<dbReference type="CDD" id="cd16630">
    <property type="entry name" value="RING-HC_RBR_RNF216"/>
    <property type="match status" value="1"/>
</dbReference>
<keyword evidence="11" id="KW-1185">Reference proteome</keyword>
<dbReference type="RefSeq" id="XP_038744096.1">
    <property type="nucleotide sequence ID" value="XM_038890488.1"/>
</dbReference>
<evidence type="ECO:0000259" key="9">
    <source>
        <dbReference type="PROSITE" id="PS51873"/>
    </source>
</evidence>
<reference evidence="10" key="1">
    <citation type="submission" date="2020-03" db="EMBL/GenBank/DDBJ databases">
        <authorList>
            <person name="He L."/>
        </authorList>
    </citation>
    <scope>NUCLEOTIDE SEQUENCE</scope>
    <source>
        <strain evidence="10">CkLH20</strain>
    </source>
</reference>
<feature type="region of interest" description="Disordered" evidence="8">
    <location>
        <begin position="456"/>
        <end position="509"/>
    </location>
</feature>
<comment type="caution">
    <text evidence="10">The sequence shown here is derived from an EMBL/GenBank/DDBJ whole genome shotgun (WGS) entry which is preliminary data.</text>
</comment>
<dbReference type="InterPro" id="IPR044066">
    <property type="entry name" value="TRIAD_supradom"/>
</dbReference>
<proteinExistence type="predicted"/>
<feature type="domain" description="RING-type" evidence="9">
    <location>
        <begin position="223"/>
        <end position="450"/>
    </location>
</feature>
<feature type="compositionally biased region" description="Basic and acidic residues" evidence="8">
    <location>
        <begin position="490"/>
        <end position="509"/>
    </location>
</feature>
<feature type="compositionally biased region" description="Pro residues" evidence="8">
    <location>
        <begin position="530"/>
        <end position="552"/>
    </location>
</feature>
<evidence type="ECO:0000256" key="5">
    <source>
        <dbReference type="ARBA" id="ARBA00022771"/>
    </source>
</evidence>
<dbReference type="CDD" id="cd20353">
    <property type="entry name" value="Rcat_RBR_RNF216"/>
    <property type="match status" value="1"/>
</dbReference>
<keyword evidence="7" id="KW-0862">Zinc</keyword>
<evidence type="ECO:0000256" key="2">
    <source>
        <dbReference type="ARBA" id="ARBA00022679"/>
    </source>
</evidence>
<dbReference type="InterPro" id="IPR051628">
    <property type="entry name" value="LUBAC_E3_Ligases"/>
</dbReference>
<evidence type="ECO:0000256" key="8">
    <source>
        <dbReference type="SAM" id="MobiDB-lite"/>
    </source>
</evidence>
<dbReference type="CDD" id="cd20339">
    <property type="entry name" value="BRcat_RBR_RNF216"/>
    <property type="match status" value="1"/>
</dbReference>
<accession>A0A9P6LJA9</accession>
<dbReference type="GO" id="GO:0016740">
    <property type="term" value="F:transferase activity"/>
    <property type="evidence" value="ECO:0007669"/>
    <property type="project" value="UniProtKB-KW"/>
</dbReference>
<keyword evidence="2" id="KW-0808">Transferase</keyword>
<keyword evidence="6" id="KW-0833">Ubl conjugation pathway</keyword>
<dbReference type="Pfam" id="PF26200">
    <property type="entry name" value="Rcat_RNF216"/>
    <property type="match status" value="1"/>
</dbReference>
<dbReference type="OrthoDB" id="10009520at2759"/>
<organism evidence="10 11">
    <name type="scientific">Colletotrichum karsti</name>
    <dbReference type="NCBI Taxonomy" id="1095194"/>
    <lineage>
        <taxon>Eukaryota</taxon>
        <taxon>Fungi</taxon>
        <taxon>Dikarya</taxon>
        <taxon>Ascomycota</taxon>
        <taxon>Pezizomycotina</taxon>
        <taxon>Sordariomycetes</taxon>
        <taxon>Hypocreomycetidae</taxon>
        <taxon>Glomerellales</taxon>
        <taxon>Glomerellaceae</taxon>
        <taxon>Colletotrichum</taxon>
        <taxon>Colletotrichum boninense species complex</taxon>
    </lineage>
</organism>
<dbReference type="SUPFAM" id="SSF57850">
    <property type="entry name" value="RING/U-box"/>
    <property type="match status" value="1"/>
</dbReference>
<dbReference type="PANTHER" id="PTHR22770:SF47">
    <property type="entry name" value="E3 UBIQUITIN-PROTEIN LIGASE RNF216"/>
    <property type="match status" value="1"/>
</dbReference>
<feature type="region of interest" description="Disordered" evidence="8">
    <location>
        <begin position="526"/>
        <end position="552"/>
    </location>
</feature>
<sequence>MDDDLDAGIRSACTAILLDLFPDICPSHLEKTAEKFQYDTDRVIEEILGSKSYPKISRVKSLKRKREASQDGDEMSKLRRKYDHADRPEETAALYIKVSKKVLAQDFPRATSKNIAVLFQENKNLLFRTYLALDEINRGWQDGKVVKPGFEMKKTRTAPDMDLTPAKLGQTIENSTIPDRTRALEELRDVRQLCYAETAKRIAVYDKERAEARNLREAEEEGTTQECGCCWGTFALNRMVSCSKSDQEHASFHWFCVECARRSAEHAIGLTKFELKCMSMDGCSAGFSHSQRAIFLDDKLIAALDRIECEAVLIAAGFENLETCPFCPYAAEYPSVAINKEFSCANKDCQVVSCRLCREETHIPQTCEEAARANGLSARREIEEAMSAALIRKCNKCATPFIKEEGCNKMTCTRPGCRNVQCYICSKSCDYTHFNDRTRGGKEGNCPLFEPIQERHDKEVQEAETRTRQKVMENNPDLDEDLLKFNLSEEASKTQKEEKDKLKRRQKEQIRARAQQRAALYQERIHNAQPRPPMLQARPPPPPPVRPPPPPPALHPNLFGGVLGAEDLYFPPQDHRVGSVPSLHATFAPQMFADAGWFPNILQQAQGQENHGDANLMGPWHSPSMYPFNLSADPNWQVGRPMAGPSHQGQHVVASASGPAVDLQNFIPQAQKNMDRPILGLDGSNGGFATAQKNRNQAPQPVQRKTQGASSSHPKRPAQQPTGEAHRQDSMPPMSAVMGLQGRRVHANGEIFKSGRSMDDPLELD</sequence>
<dbReference type="AlphaFoldDB" id="A0A9P6LJA9"/>
<keyword evidence="5" id="KW-0863">Zinc-finger</keyword>
<evidence type="ECO:0000313" key="11">
    <source>
        <dbReference type="Proteomes" id="UP000781932"/>
    </source>
</evidence>
<dbReference type="PANTHER" id="PTHR22770">
    <property type="entry name" value="UBIQUITIN CONJUGATING ENZYME 7 INTERACTING PROTEIN-RELATED"/>
    <property type="match status" value="1"/>
</dbReference>
<evidence type="ECO:0000256" key="6">
    <source>
        <dbReference type="ARBA" id="ARBA00022786"/>
    </source>
</evidence>
<dbReference type="InterPro" id="IPR047546">
    <property type="entry name" value="Rcat_RBR_RNF216"/>
</dbReference>
<dbReference type="GO" id="GO:0008270">
    <property type="term" value="F:zinc ion binding"/>
    <property type="evidence" value="ECO:0007669"/>
    <property type="project" value="UniProtKB-KW"/>
</dbReference>
<name>A0A9P6LJA9_9PEZI</name>
<comment type="pathway">
    <text evidence="1">Protein modification; protein ubiquitination.</text>
</comment>
<dbReference type="EMBL" id="JAATWM020000025">
    <property type="protein sequence ID" value="KAF9874635.1"/>
    <property type="molecule type" value="Genomic_DNA"/>
</dbReference>
<gene>
    <name evidence="10" type="ORF">CkaCkLH20_07772</name>
</gene>
<feature type="compositionally biased region" description="Basic and acidic residues" evidence="8">
    <location>
        <begin position="456"/>
        <end position="471"/>
    </location>
</feature>
<dbReference type="InterPro" id="IPR047544">
    <property type="entry name" value="RING-HC_RBR_RNF216"/>
</dbReference>
<evidence type="ECO:0000313" key="10">
    <source>
        <dbReference type="EMBL" id="KAF9874635.1"/>
    </source>
</evidence>
<dbReference type="InterPro" id="IPR047545">
    <property type="entry name" value="BRcat_RBR_RNF216"/>
</dbReference>
<evidence type="ECO:0000256" key="4">
    <source>
        <dbReference type="ARBA" id="ARBA00022737"/>
    </source>
</evidence>
<evidence type="ECO:0000256" key="1">
    <source>
        <dbReference type="ARBA" id="ARBA00004906"/>
    </source>
</evidence>
<evidence type="ECO:0000256" key="7">
    <source>
        <dbReference type="ARBA" id="ARBA00022833"/>
    </source>
</evidence>